<evidence type="ECO:0000256" key="1">
    <source>
        <dbReference type="SAM" id="MobiDB-lite"/>
    </source>
</evidence>
<proteinExistence type="predicted"/>
<dbReference type="InterPro" id="IPR043129">
    <property type="entry name" value="ATPase_NBD"/>
</dbReference>
<accession>A0A1Q9E3N3</accession>
<reference evidence="2 3" key="1">
    <citation type="submission" date="2016-02" db="EMBL/GenBank/DDBJ databases">
        <title>Genome analysis of coral dinoflagellate symbionts highlights evolutionary adaptations to a symbiotic lifestyle.</title>
        <authorList>
            <person name="Aranda M."/>
            <person name="Li Y."/>
            <person name="Liew Y.J."/>
            <person name="Baumgarten S."/>
            <person name="Simakov O."/>
            <person name="Wilson M."/>
            <person name="Piel J."/>
            <person name="Ashoor H."/>
            <person name="Bougouffa S."/>
            <person name="Bajic V.B."/>
            <person name="Ryu T."/>
            <person name="Ravasi T."/>
            <person name="Bayer T."/>
            <person name="Micklem G."/>
            <person name="Kim H."/>
            <person name="Bhak J."/>
            <person name="Lajeunesse T.C."/>
            <person name="Voolstra C.R."/>
        </authorList>
    </citation>
    <scope>NUCLEOTIDE SEQUENCE [LARGE SCALE GENOMIC DNA]</scope>
    <source>
        <strain evidence="2 3">CCMP2467</strain>
    </source>
</reference>
<protein>
    <submittedName>
        <fullName evidence="2">Uncharacterized protein</fullName>
    </submittedName>
</protein>
<dbReference type="Proteomes" id="UP000186817">
    <property type="component" value="Unassembled WGS sequence"/>
</dbReference>
<feature type="region of interest" description="Disordered" evidence="1">
    <location>
        <begin position="659"/>
        <end position="694"/>
    </location>
</feature>
<dbReference type="EMBL" id="LSRX01000274">
    <property type="protein sequence ID" value="OLQ02035.1"/>
    <property type="molecule type" value="Genomic_DNA"/>
</dbReference>
<sequence length="732" mass="78894">MADFAVQPLREIAAKLESSKPEKVWILADRSDFESPYVYYCPIPDKGDEQRSLGLKVLFARAATIAAAIVGTSTLRVVCEEEETLTSLLALFAEHPALAENLAQFGPLRITRENATDKIGELLQLPFGTRSVPAPISHHLAAEQQVFVGVDYGRSDIKVAVLDIAGQLVGKYVTRWWMKAESGEVTYVDPQVLTCHKMHINNLAEAAMAALAEVPNCDTKYVCGLGLSAAGCVKNGKLCGIPPAMDGVNHEAAQQDLEMLEKKVLSSIHERRAVDNDCVTALVNDGEASALYGADGLAQGRVGLFLSCGTGLAGGIVWNGQCSEGVLELGKLIMGLRSSESGMVPVHDSLQVEAAAQGMAGTQRSFFNLLAARGGEVITGKAEQRAALVAMQKNDIDESSRGVFESLGKWLARFVLELNHYLPAPVDYVEAGGKVTDGPTGRVMLDACQAELWAQGATAEVCKAADSEFGQAIAVANLVLEFVSHPDSQEQVQSARERLRKKLLRRTQSTTKKHPSHSSPRTERFIWAGQARPAKYSLAEGSACFSRMPLTNLGAAALGPEWLQQGYSRGGHRQKTSTEDTEKLAESYRYARDQLLLLQSSMQLPAPPRMPSGRPVPTAELDPPPKFPVFGAMTKENLVSEGVLPASMLEDKVVAGTLRGRGAGEGRGAKGRGRKGRGGDEEDGEVETQTSPGRKPQVLMQECIFGSFGEWNIHAMPFAPRYAHKICNAQTS</sequence>
<dbReference type="SUPFAM" id="SSF53067">
    <property type="entry name" value="Actin-like ATPase domain"/>
    <property type="match status" value="1"/>
</dbReference>
<evidence type="ECO:0000313" key="3">
    <source>
        <dbReference type="Proteomes" id="UP000186817"/>
    </source>
</evidence>
<dbReference type="Gene3D" id="3.30.420.40">
    <property type="match status" value="2"/>
</dbReference>
<keyword evidence="3" id="KW-1185">Reference proteome</keyword>
<gene>
    <name evidence="2" type="ORF">AK812_SmicGene15147</name>
</gene>
<evidence type="ECO:0000313" key="2">
    <source>
        <dbReference type="EMBL" id="OLQ02035.1"/>
    </source>
</evidence>
<organism evidence="2 3">
    <name type="scientific">Symbiodinium microadriaticum</name>
    <name type="common">Dinoflagellate</name>
    <name type="synonym">Zooxanthella microadriatica</name>
    <dbReference type="NCBI Taxonomy" id="2951"/>
    <lineage>
        <taxon>Eukaryota</taxon>
        <taxon>Sar</taxon>
        <taxon>Alveolata</taxon>
        <taxon>Dinophyceae</taxon>
        <taxon>Suessiales</taxon>
        <taxon>Symbiodiniaceae</taxon>
        <taxon>Symbiodinium</taxon>
    </lineage>
</organism>
<name>A0A1Q9E3N3_SYMMI</name>
<dbReference type="AlphaFoldDB" id="A0A1Q9E3N3"/>
<dbReference type="OrthoDB" id="431196at2759"/>
<comment type="caution">
    <text evidence="2">The sequence shown here is derived from an EMBL/GenBank/DDBJ whole genome shotgun (WGS) entry which is preliminary data.</text>
</comment>
<dbReference type="OMA" id="MHINNLA"/>